<sequence length="422" mass="45030">MQDPAPPGKDQFACPACSSPVKPGDKFCEACGAKIPALFTCTKCGTQFVHFKEQCELCGGPLVLGDGSGSGTPAQLAQEVKTVTVKRAVAEPSPDDAAEESVYDSPEEAGDAEVIPIKKKVSHRYAEPEEEPEQAEEPESEEVPDLDEEEEPEEEYDDTPAEVTRPARKKARKRSSQEIIEPDTDELLELYGKEYDPDATLESHRRSPGVSRKQRETKRSTTAPTSPAERSGAKVDDALLLSPDRPQEKKAQKPRAGRSGLLVAGLAAAVIVAAVIFIALPSLTSGDNAGSQSSVTIIEDTPSLTRTPTATPTPYRAGALVPQPTQTIPSGQKLYFQVQKSPITAKILVTFAGSAGHGSIKSADVKVTHPDGSVATGMILPLKGITEIILDGSKGTDRVEIIALMSDGTMYRVYDDLASMMD</sequence>
<keyword evidence="2" id="KW-0472">Membrane</keyword>
<protein>
    <recommendedName>
        <fullName evidence="5">DZANK-type domain-containing protein</fullName>
    </recommendedName>
</protein>
<feature type="compositionally biased region" description="Acidic residues" evidence="1">
    <location>
        <begin position="93"/>
        <end position="111"/>
    </location>
</feature>
<feature type="region of interest" description="Disordered" evidence="1">
    <location>
        <begin position="87"/>
        <end position="257"/>
    </location>
</feature>
<dbReference type="HOGENOM" id="CLU_649915_0_0_2"/>
<proteinExistence type="predicted"/>
<keyword evidence="2" id="KW-1133">Transmembrane helix</keyword>
<dbReference type="RefSeq" id="WP_015285987.1">
    <property type="nucleotide sequence ID" value="NC_019943.1"/>
</dbReference>
<dbReference type="AlphaFoldDB" id="L0HIV2"/>
<evidence type="ECO:0000313" key="4">
    <source>
        <dbReference type="Proteomes" id="UP000010824"/>
    </source>
</evidence>
<evidence type="ECO:0000256" key="1">
    <source>
        <dbReference type="SAM" id="MobiDB-lite"/>
    </source>
</evidence>
<reference evidence="4" key="1">
    <citation type="submission" date="2011-12" db="EMBL/GenBank/DDBJ databases">
        <title>Complete sequence of Methanoregula formicicum SMSP.</title>
        <authorList>
            <person name="Lucas S."/>
            <person name="Han J."/>
            <person name="Lapidus A."/>
            <person name="Cheng J.-F."/>
            <person name="Goodwin L."/>
            <person name="Pitluck S."/>
            <person name="Peters L."/>
            <person name="Ovchinnikova G."/>
            <person name="Teshima H."/>
            <person name="Detter J.C."/>
            <person name="Han C."/>
            <person name="Tapia R."/>
            <person name="Land M."/>
            <person name="Hauser L."/>
            <person name="Kyrpides N."/>
            <person name="Ivanova N."/>
            <person name="Pagani I."/>
            <person name="Imachi H."/>
            <person name="Tamaki H."/>
            <person name="Sekiguchi Y."/>
            <person name="Kamagata Y."/>
            <person name="Cadillo-Quiroz H."/>
            <person name="Zinder S."/>
            <person name="Liu W.-T."/>
            <person name="Woyke T."/>
        </authorList>
    </citation>
    <scope>NUCLEOTIDE SEQUENCE [LARGE SCALE GENOMIC DNA]</scope>
    <source>
        <strain evidence="4">DSM 22288 / NBRC 105244 / SMSP</strain>
    </source>
</reference>
<evidence type="ECO:0008006" key="5">
    <source>
        <dbReference type="Google" id="ProtNLM"/>
    </source>
</evidence>
<dbReference type="KEGG" id="mfo:Metfor_2010"/>
<name>L0HIV2_METFS</name>
<evidence type="ECO:0000256" key="2">
    <source>
        <dbReference type="SAM" id="Phobius"/>
    </source>
</evidence>
<keyword evidence="2" id="KW-0812">Transmembrane</keyword>
<dbReference type="OrthoDB" id="53394at2157"/>
<evidence type="ECO:0000313" key="3">
    <source>
        <dbReference type="EMBL" id="AGB03024.1"/>
    </source>
</evidence>
<feature type="compositionally biased region" description="Basic and acidic residues" evidence="1">
    <location>
        <begin position="191"/>
        <end position="205"/>
    </location>
</feature>
<dbReference type="EMBL" id="CP003167">
    <property type="protein sequence ID" value="AGB03024.1"/>
    <property type="molecule type" value="Genomic_DNA"/>
</dbReference>
<dbReference type="eggNOG" id="arCOG07676">
    <property type="taxonomic scope" value="Archaea"/>
</dbReference>
<keyword evidence="4" id="KW-1185">Reference proteome</keyword>
<feature type="transmembrane region" description="Helical" evidence="2">
    <location>
        <begin position="259"/>
        <end position="280"/>
    </location>
</feature>
<dbReference type="eggNOG" id="arCOG01917">
    <property type="taxonomic scope" value="Archaea"/>
</dbReference>
<dbReference type="Proteomes" id="UP000010824">
    <property type="component" value="Chromosome"/>
</dbReference>
<dbReference type="InParanoid" id="L0HIV2"/>
<gene>
    <name evidence="3" type="ordered locus">Metfor_2010</name>
</gene>
<organism evidence="3 4">
    <name type="scientific">Methanoregula formicica (strain DSM 22288 / NBRC 105244 / SMSP)</name>
    <dbReference type="NCBI Taxonomy" id="593750"/>
    <lineage>
        <taxon>Archaea</taxon>
        <taxon>Methanobacteriati</taxon>
        <taxon>Methanobacteriota</taxon>
        <taxon>Stenosarchaea group</taxon>
        <taxon>Methanomicrobia</taxon>
        <taxon>Methanomicrobiales</taxon>
        <taxon>Methanoregulaceae</taxon>
        <taxon>Methanoregula</taxon>
    </lineage>
</organism>
<accession>L0HIV2</accession>
<reference evidence="3 4" key="2">
    <citation type="journal article" date="2014" name="Genome Announc.">
        <title>Complete Genome Sequence of Methanoregula formicica SMSPT, a Mesophilic Hydrogenotrophic Methanogen Isolated from a Methanogenic Upflow Anaerobic Sludge Blanket Reactor.</title>
        <authorList>
            <person name="Yamamoto K."/>
            <person name="Tamaki H."/>
            <person name="Cadillo-Quiroz H."/>
            <person name="Imachi H."/>
            <person name="Kyrpides N."/>
            <person name="Woyke T."/>
            <person name="Goodwin L."/>
            <person name="Zinder S.H."/>
            <person name="Kamagata Y."/>
            <person name="Liu W.T."/>
        </authorList>
    </citation>
    <scope>NUCLEOTIDE SEQUENCE [LARGE SCALE GENOMIC DNA]</scope>
    <source>
        <strain evidence="4">DSM 22288 / NBRC 105244 / SMSP</strain>
    </source>
</reference>
<feature type="compositionally biased region" description="Acidic residues" evidence="1">
    <location>
        <begin position="128"/>
        <end position="160"/>
    </location>
</feature>
<dbReference type="GeneID" id="14309403"/>